<evidence type="ECO:0000313" key="5">
    <source>
        <dbReference type="EMBL" id="RXJ02043.1"/>
    </source>
</evidence>
<dbReference type="EMBL" id="QOUX01000027">
    <property type="protein sequence ID" value="RXJ02043.1"/>
    <property type="molecule type" value="Genomic_DNA"/>
</dbReference>
<proteinExistence type="inferred from homology"/>
<dbReference type="OrthoDB" id="9776801at2"/>
<gene>
    <name evidence="5" type="ORF">DS745_08085</name>
</gene>
<dbReference type="PIRSF" id="PIRSF006470">
    <property type="entry name" value="DctB"/>
    <property type="match status" value="1"/>
</dbReference>
<dbReference type="AlphaFoldDB" id="A0A4Q0VVE7"/>
<keyword evidence="6" id="KW-1185">Reference proteome</keyword>
<dbReference type="InterPro" id="IPR004682">
    <property type="entry name" value="TRAP_DctP"/>
</dbReference>
<dbReference type="GO" id="GO:0030288">
    <property type="term" value="C:outer membrane-bounded periplasmic space"/>
    <property type="evidence" value="ECO:0007669"/>
    <property type="project" value="InterPro"/>
</dbReference>
<keyword evidence="3 4" id="KW-0732">Signal</keyword>
<dbReference type="NCBIfam" id="NF037995">
    <property type="entry name" value="TRAP_S1"/>
    <property type="match status" value="1"/>
</dbReference>
<evidence type="ECO:0000256" key="4">
    <source>
        <dbReference type="SAM" id="SignalP"/>
    </source>
</evidence>
<evidence type="ECO:0000256" key="2">
    <source>
        <dbReference type="ARBA" id="ARBA00022448"/>
    </source>
</evidence>
<organism evidence="5 6">
    <name type="scientific">Anaerobacillus alkaliphilus</name>
    <dbReference type="NCBI Taxonomy" id="1548597"/>
    <lineage>
        <taxon>Bacteria</taxon>
        <taxon>Bacillati</taxon>
        <taxon>Bacillota</taxon>
        <taxon>Bacilli</taxon>
        <taxon>Bacillales</taxon>
        <taxon>Bacillaceae</taxon>
        <taxon>Anaerobacillus</taxon>
    </lineage>
</organism>
<evidence type="ECO:0000256" key="3">
    <source>
        <dbReference type="ARBA" id="ARBA00022729"/>
    </source>
</evidence>
<comment type="caution">
    <text evidence="5">The sequence shown here is derived from an EMBL/GenBank/DDBJ whole genome shotgun (WGS) entry which is preliminary data.</text>
</comment>
<accession>A0A4Q0VVE7</accession>
<dbReference type="PANTHER" id="PTHR33376">
    <property type="match status" value="1"/>
</dbReference>
<dbReference type="InterPro" id="IPR018389">
    <property type="entry name" value="DctP_fam"/>
</dbReference>
<feature type="chain" id="PRO_5020562935" evidence="4">
    <location>
        <begin position="28"/>
        <end position="353"/>
    </location>
</feature>
<dbReference type="Proteomes" id="UP000290649">
    <property type="component" value="Unassembled WGS sequence"/>
</dbReference>
<dbReference type="CDD" id="cd13679">
    <property type="entry name" value="PBP2_TRAP_YiaO_like"/>
    <property type="match status" value="1"/>
</dbReference>
<evidence type="ECO:0000256" key="1">
    <source>
        <dbReference type="ARBA" id="ARBA00009023"/>
    </source>
</evidence>
<dbReference type="RefSeq" id="WP_129077757.1">
    <property type="nucleotide sequence ID" value="NZ_QOUX01000027.1"/>
</dbReference>
<keyword evidence="2" id="KW-0813">Transport</keyword>
<name>A0A4Q0VVE7_9BACI</name>
<dbReference type="Pfam" id="PF03480">
    <property type="entry name" value="DctP"/>
    <property type="match status" value="1"/>
</dbReference>
<sequence length="353" mass="38619">MKKKLGLLFSTAILALGLVGCGGGGTATPETPQTGGDTTTEAPTEVKTMRAGIGLNDQHPQYKGLLKFKELVEEQTNGAIVIETYHSGQLGDDRTMTEALQLGTQEITVPSTAVIANFLPEFSVFDIPFLFPNEQVADAVLGGDVGEELLSRLATQNLVGLGYWENGFRDLTNSVRPVATAADFKGLKIRTMENQLHLEAFRALGANPTPMAFTELFAAMQQGTVDGQENPYATIYLQKFFEVQDHVSNTHHIYSPWVFLVSKSFFDGLTPEQQEIVTNAAYEAGAFQRNMNREAAAEYLANLQAEGMTFTEITPEARQEMVDLVQPVIERFADQIGREVVDAVYQAVADAQQ</sequence>
<dbReference type="PROSITE" id="PS51257">
    <property type="entry name" value="PROKAR_LIPOPROTEIN"/>
    <property type="match status" value="1"/>
</dbReference>
<comment type="similarity">
    <text evidence="1">Belongs to the bacterial solute-binding protein 7 family.</text>
</comment>
<dbReference type="InterPro" id="IPR038404">
    <property type="entry name" value="TRAP_DctP_sf"/>
</dbReference>
<feature type="signal peptide" evidence="4">
    <location>
        <begin position="1"/>
        <end position="27"/>
    </location>
</feature>
<protein>
    <submittedName>
        <fullName evidence="5">TRAP transporter substrate-binding protein</fullName>
    </submittedName>
</protein>
<evidence type="ECO:0000313" key="6">
    <source>
        <dbReference type="Proteomes" id="UP000290649"/>
    </source>
</evidence>
<dbReference type="NCBIfam" id="TIGR00787">
    <property type="entry name" value="dctP"/>
    <property type="match status" value="1"/>
</dbReference>
<reference evidence="5 6" key="1">
    <citation type="journal article" date="2019" name="Int. J. Syst. Evol. Microbiol.">
        <title>Anaerobacillus alkaliphilus sp. nov., a novel alkaliphilic and moderately halophilic bacterium.</title>
        <authorList>
            <person name="Borsodi A.K."/>
            <person name="Aszalos J.M."/>
            <person name="Bihari P."/>
            <person name="Nagy I."/>
            <person name="Schumann P."/>
            <person name="Sproer C."/>
            <person name="Kovacs A.L."/>
            <person name="Boka K."/>
            <person name="Dobosy P."/>
            <person name="Ovari M."/>
            <person name="Szili-Kovacs T."/>
            <person name="Toth E."/>
        </authorList>
    </citation>
    <scope>NUCLEOTIDE SEQUENCE [LARGE SCALE GENOMIC DNA]</scope>
    <source>
        <strain evidence="5 6">B16-10</strain>
    </source>
</reference>
<dbReference type="SUPFAM" id="SSF53850">
    <property type="entry name" value="Periplasmic binding protein-like II"/>
    <property type="match status" value="1"/>
</dbReference>
<dbReference type="GO" id="GO:0055085">
    <property type="term" value="P:transmembrane transport"/>
    <property type="evidence" value="ECO:0007669"/>
    <property type="project" value="InterPro"/>
</dbReference>
<dbReference type="Gene3D" id="3.40.190.170">
    <property type="entry name" value="Bacterial extracellular solute-binding protein, family 7"/>
    <property type="match status" value="1"/>
</dbReference>
<dbReference type="PANTHER" id="PTHR33376:SF7">
    <property type="entry name" value="C4-DICARBOXYLATE-BINDING PROTEIN DCTB"/>
    <property type="match status" value="1"/>
</dbReference>